<gene>
    <name evidence="2" type="ORF">PSON_ATCC_30995.1.T0100031</name>
</gene>
<dbReference type="AlphaFoldDB" id="A0A8S1KQY3"/>
<organism evidence="2 3">
    <name type="scientific">Paramecium sonneborni</name>
    <dbReference type="NCBI Taxonomy" id="65129"/>
    <lineage>
        <taxon>Eukaryota</taxon>
        <taxon>Sar</taxon>
        <taxon>Alveolata</taxon>
        <taxon>Ciliophora</taxon>
        <taxon>Intramacronucleata</taxon>
        <taxon>Oligohymenophorea</taxon>
        <taxon>Peniculida</taxon>
        <taxon>Parameciidae</taxon>
        <taxon>Paramecium</taxon>
    </lineage>
</organism>
<reference evidence="2" key="1">
    <citation type="submission" date="2021-01" db="EMBL/GenBank/DDBJ databases">
        <authorList>
            <consortium name="Genoscope - CEA"/>
            <person name="William W."/>
        </authorList>
    </citation>
    <scope>NUCLEOTIDE SEQUENCE</scope>
</reference>
<keyword evidence="1" id="KW-0812">Transmembrane</keyword>
<name>A0A8S1KQY3_9CILI</name>
<dbReference type="Proteomes" id="UP000692954">
    <property type="component" value="Unassembled WGS sequence"/>
</dbReference>
<keyword evidence="1" id="KW-0472">Membrane</keyword>
<evidence type="ECO:0008006" key="4">
    <source>
        <dbReference type="Google" id="ProtNLM"/>
    </source>
</evidence>
<dbReference type="EMBL" id="CAJJDN010000010">
    <property type="protein sequence ID" value="CAD8056033.1"/>
    <property type="molecule type" value="Genomic_DNA"/>
</dbReference>
<keyword evidence="1" id="KW-1133">Transmembrane helix</keyword>
<keyword evidence="3" id="KW-1185">Reference proteome</keyword>
<evidence type="ECO:0000313" key="3">
    <source>
        <dbReference type="Proteomes" id="UP000692954"/>
    </source>
</evidence>
<proteinExistence type="predicted"/>
<evidence type="ECO:0000256" key="1">
    <source>
        <dbReference type="SAM" id="Phobius"/>
    </source>
</evidence>
<sequence>MKGKLIQIVGNQEQPQNASQNDFLAQALRRKIIKLREKRIESYLFFIFIKLLIKTIIFIYFNFYLVNTVQYI</sequence>
<protein>
    <recommendedName>
        <fullName evidence="4">Transmembrane protein</fullName>
    </recommendedName>
</protein>
<comment type="caution">
    <text evidence="2">The sequence shown here is derived from an EMBL/GenBank/DDBJ whole genome shotgun (WGS) entry which is preliminary data.</text>
</comment>
<accession>A0A8S1KQY3</accession>
<feature type="transmembrane region" description="Helical" evidence="1">
    <location>
        <begin position="43"/>
        <end position="66"/>
    </location>
</feature>
<evidence type="ECO:0000313" key="2">
    <source>
        <dbReference type="EMBL" id="CAD8056033.1"/>
    </source>
</evidence>